<dbReference type="GO" id="GO:0005975">
    <property type="term" value="P:carbohydrate metabolic process"/>
    <property type="evidence" value="ECO:0007669"/>
    <property type="project" value="InterPro"/>
</dbReference>
<feature type="domain" description="NodB homology" evidence="4">
    <location>
        <begin position="449"/>
        <end position="629"/>
    </location>
</feature>
<dbReference type="Pfam" id="PF01522">
    <property type="entry name" value="Polysacc_deac_1"/>
    <property type="match status" value="1"/>
</dbReference>
<name>A0A2T0KF70_9ACTN</name>
<dbReference type="EMBL" id="PVMZ01000005">
    <property type="protein sequence ID" value="PRX22017.1"/>
    <property type="molecule type" value="Genomic_DNA"/>
</dbReference>
<dbReference type="AlphaFoldDB" id="A0A2T0KF70"/>
<dbReference type="Proteomes" id="UP000239415">
    <property type="component" value="Unassembled WGS sequence"/>
</dbReference>
<evidence type="ECO:0000259" key="4">
    <source>
        <dbReference type="PROSITE" id="PS51677"/>
    </source>
</evidence>
<proteinExistence type="predicted"/>
<dbReference type="InterPro" id="IPR002509">
    <property type="entry name" value="NODB_dom"/>
</dbReference>
<dbReference type="GO" id="GO:0016020">
    <property type="term" value="C:membrane"/>
    <property type="evidence" value="ECO:0007669"/>
    <property type="project" value="TreeGrafter"/>
</dbReference>
<dbReference type="InterPro" id="IPR011330">
    <property type="entry name" value="Glyco_hydro/deAcase_b/a-brl"/>
</dbReference>
<dbReference type="GO" id="GO:0046872">
    <property type="term" value="F:metal ion binding"/>
    <property type="evidence" value="ECO:0007669"/>
    <property type="project" value="UniProtKB-KW"/>
</dbReference>
<keyword evidence="2" id="KW-0378">Hydrolase</keyword>
<organism evidence="5 6">
    <name type="scientific">Actinoplanes italicus</name>
    <dbReference type="NCBI Taxonomy" id="113567"/>
    <lineage>
        <taxon>Bacteria</taxon>
        <taxon>Bacillati</taxon>
        <taxon>Actinomycetota</taxon>
        <taxon>Actinomycetes</taxon>
        <taxon>Micromonosporales</taxon>
        <taxon>Micromonosporaceae</taxon>
        <taxon>Actinoplanes</taxon>
    </lineage>
</organism>
<feature type="compositionally biased region" description="Polar residues" evidence="3">
    <location>
        <begin position="67"/>
        <end position="76"/>
    </location>
</feature>
<dbReference type="PROSITE" id="PS51677">
    <property type="entry name" value="NODB"/>
    <property type="match status" value="1"/>
</dbReference>
<feature type="compositionally biased region" description="Low complexity" evidence="3">
    <location>
        <begin position="78"/>
        <end position="88"/>
    </location>
</feature>
<feature type="region of interest" description="Disordered" evidence="3">
    <location>
        <begin position="1"/>
        <end position="233"/>
    </location>
</feature>
<sequence length="632" mass="64996">MATDLTAGATIPPMNTDRPTPASRPGTTAEPAAVDESAEPTVALSDTGDGEPTVNLAATELSEKTVDLSSSAQSEPTADPSAVPPDADASSEDTESEPTTLITGPPAEPPTANINPEDNESEPTVTLSTTPIADEDDAEETAALPAADESEPTVTLAAVTPEADVPEGSEPEPTATLPTAAEDTDETVALSAADEAEPTTALVPAAEDTDQTVALPAADEAEPTTALVPAAEDTDQTVALPAAAIAAAADEAEPTTVIIAGSEPTIALPKPRVSPESTVALPVSRVSPPDADPTVALPIPAKPAPAAAQPGAASRVTLPSVPAPRTAPTVTPPPSEPTIALPAAPVTPVVVPPQVRPLSRRRLLWAIPAVAGTALVGGTIAALAGRDEPEAAKGPKTPNLQVSEPAPSQFPSPSPTPNTPQPTAPIVKDPVHTLADFRKLVPGDPFPADSIALTIDDGPHPVWTPKILRLLEKHHVPAMFFMIGNQVLGHESTARDVATDGHLIANHTWSHPINLSKLPPHKSLKEIHRAQDKIYSTTGKTPSLFRAPGGAWSKGLSQSVSQSNVIPIDWTNDPRDWAQPGVAHITNRMLAAQPGQILLIHDGGGDRSQTLASLRTVIPALQAKGLKFVALM</sequence>
<evidence type="ECO:0000256" key="3">
    <source>
        <dbReference type="SAM" id="MobiDB-lite"/>
    </source>
</evidence>
<evidence type="ECO:0000256" key="1">
    <source>
        <dbReference type="ARBA" id="ARBA00022723"/>
    </source>
</evidence>
<dbReference type="Gene3D" id="3.20.20.370">
    <property type="entry name" value="Glycoside hydrolase/deacetylase"/>
    <property type="match status" value="1"/>
</dbReference>
<gene>
    <name evidence="5" type="ORF">CLV67_105194</name>
</gene>
<evidence type="ECO:0000313" key="5">
    <source>
        <dbReference type="EMBL" id="PRX22017.1"/>
    </source>
</evidence>
<accession>A0A2T0KF70</accession>
<feature type="region of interest" description="Disordered" evidence="3">
    <location>
        <begin position="389"/>
        <end position="427"/>
    </location>
</feature>
<dbReference type="PANTHER" id="PTHR10587">
    <property type="entry name" value="GLYCOSYL TRANSFERASE-RELATED"/>
    <property type="match status" value="1"/>
</dbReference>
<protein>
    <submittedName>
        <fullName evidence="5">Peptidoglycan/xylan/chitin deacetylase (PgdA/CDA1 family)</fullName>
    </submittedName>
</protein>
<dbReference type="PANTHER" id="PTHR10587:SF133">
    <property type="entry name" value="CHITIN DEACETYLASE 1-RELATED"/>
    <property type="match status" value="1"/>
</dbReference>
<dbReference type="GO" id="GO:0016810">
    <property type="term" value="F:hydrolase activity, acting on carbon-nitrogen (but not peptide) bonds"/>
    <property type="evidence" value="ECO:0007669"/>
    <property type="project" value="InterPro"/>
</dbReference>
<comment type="caution">
    <text evidence="5">The sequence shown here is derived from an EMBL/GenBank/DDBJ whole genome shotgun (WGS) entry which is preliminary data.</text>
</comment>
<evidence type="ECO:0000256" key="2">
    <source>
        <dbReference type="ARBA" id="ARBA00022801"/>
    </source>
</evidence>
<evidence type="ECO:0000313" key="6">
    <source>
        <dbReference type="Proteomes" id="UP000239415"/>
    </source>
</evidence>
<feature type="compositionally biased region" description="Pro residues" evidence="3">
    <location>
        <begin position="408"/>
        <end position="423"/>
    </location>
</feature>
<dbReference type="CDD" id="cd10917">
    <property type="entry name" value="CE4_NodB_like_6s_7s"/>
    <property type="match status" value="1"/>
</dbReference>
<keyword evidence="6" id="KW-1185">Reference proteome</keyword>
<keyword evidence="1" id="KW-0479">Metal-binding</keyword>
<dbReference type="SUPFAM" id="SSF88713">
    <property type="entry name" value="Glycoside hydrolase/deacetylase"/>
    <property type="match status" value="1"/>
</dbReference>
<dbReference type="InterPro" id="IPR050248">
    <property type="entry name" value="Polysacc_deacetylase_ArnD"/>
</dbReference>
<feature type="compositionally biased region" description="Polar residues" evidence="3">
    <location>
        <begin position="112"/>
        <end position="131"/>
    </location>
</feature>
<reference evidence="5 6" key="1">
    <citation type="submission" date="2018-03" db="EMBL/GenBank/DDBJ databases">
        <title>Genomic Encyclopedia of Archaeal and Bacterial Type Strains, Phase II (KMG-II): from individual species to whole genera.</title>
        <authorList>
            <person name="Goeker M."/>
        </authorList>
    </citation>
    <scope>NUCLEOTIDE SEQUENCE [LARGE SCALE GENOMIC DNA]</scope>
    <source>
        <strain evidence="5 6">DSM 43146</strain>
    </source>
</reference>